<dbReference type="AlphaFoldDB" id="F4QI26"/>
<dbReference type="EMBL" id="GL883077">
    <property type="protein sequence ID" value="EGF92893.1"/>
    <property type="molecule type" value="Genomic_DNA"/>
</dbReference>
<accession>F4QI26</accession>
<dbReference type="HOGENOM" id="CLU_3148952_0_0_5"/>
<sequence>MHGIPPTIVAYVYAGRRPSSIRFDRRCGNVIIVGPEGRAKNFRCYAKF</sequence>
<dbReference type="Proteomes" id="UP000006512">
    <property type="component" value="Unassembled WGS sequence"/>
</dbReference>
<organism evidence="1 2">
    <name type="scientific">Asticcacaulis biprosthecium C19</name>
    <dbReference type="NCBI Taxonomy" id="715226"/>
    <lineage>
        <taxon>Bacteria</taxon>
        <taxon>Pseudomonadati</taxon>
        <taxon>Pseudomonadota</taxon>
        <taxon>Alphaproteobacteria</taxon>
        <taxon>Caulobacterales</taxon>
        <taxon>Caulobacteraceae</taxon>
        <taxon>Asticcacaulis</taxon>
    </lineage>
</organism>
<reference evidence="2" key="1">
    <citation type="submission" date="2011-03" db="EMBL/GenBank/DDBJ databases">
        <title>Draft genome sequence of Brevundimonas diminuta.</title>
        <authorList>
            <person name="Brown P.J.B."/>
            <person name="Buechlein A."/>
            <person name="Hemmerich C."/>
            <person name="Brun Y.V."/>
        </authorList>
    </citation>
    <scope>NUCLEOTIDE SEQUENCE [LARGE SCALE GENOMIC DNA]</scope>
    <source>
        <strain evidence="2">C19</strain>
    </source>
</reference>
<keyword evidence="2" id="KW-1185">Reference proteome</keyword>
<evidence type="ECO:0000313" key="2">
    <source>
        <dbReference type="Proteomes" id="UP000006512"/>
    </source>
</evidence>
<dbReference type="STRING" id="715226.ABI_13300"/>
<name>F4QI26_9CAUL</name>
<protein>
    <submittedName>
        <fullName evidence="1">Uncharacterized protein</fullName>
    </submittedName>
</protein>
<evidence type="ECO:0000313" key="1">
    <source>
        <dbReference type="EMBL" id="EGF92893.1"/>
    </source>
</evidence>
<proteinExistence type="predicted"/>
<gene>
    <name evidence="1" type="ORF">ABI_13300</name>
</gene>